<reference evidence="1 2" key="1">
    <citation type="journal article" date="2023" name="Antonie Van Leeuwenhoek">
        <title>Mesoterricola silvestris gen. nov., sp. nov., Mesoterricola sediminis sp. nov., Geothrix oryzae sp. nov., Geothrix edaphica sp. nov., Geothrix rubra sp. nov., and Geothrix limicola sp. nov., six novel members of Acidobacteriota isolated from soils.</title>
        <authorList>
            <person name="Itoh H."/>
            <person name="Sugisawa Y."/>
            <person name="Mise K."/>
            <person name="Xu Z."/>
            <person name="Kuniyasu M."/>
            <person name="Ushijima N."/>
            <person name="Kawano K."/>
            <person name="Kobayashi E."/>
            <person name="Shiratori Y."/>
            <person name="Masuda Y."/>
            <person name="Senoo K."/>
        </authorList>
    </citation>
    <scope>NUCLEOTIDE SEQUENCE [LARGE SCALE GENOMIC DNA]</scope>
    <source>
        <strain evidence="1 2">Red803</strain>
    </source>
</reference>
<dbReference type="RefSeq" id="WP_285724157.1">
    <property type="nucleotide sequence ID" value="NZ_BSDD01000002.1"/>
</dbReference>
<dbReference type="InterPro" id="IPR024078">
    <property type="entry name" value="LmbE-like_dom_sf"/>
</dbReference>
<dbReference type="Pfam" id="PF02585">
    <property type="entry name" value="PIG-L"/>
    <property type="match status" value="1"/>
</dbReference>
<name>A0ABQ5Q5H0_9BACT</name>
<evidence type="ECO:0000313" key="1">
    <source>
        <dbReference type="EMBL" id="GLH69942.1"/>
    </source>
</evidence>
<gene>
    <name evidence="1" type="ORF">GETHPA_14750</name>
</gene>
<comment type="caution">
    <text evidence="1">The sequence shown here is derived from an EMBL/GenBank/DDBJ whole genome shotgun (WGS) entry which is preliminary data.</text>
</comment>
<protein>
    <recommendedName>
        <fullName evidence="3">PIG-L family deacetylase</fullName>
    </recommendedName>
</protein>
<proteinExistence type="predicted"/>
<accession>A0ABQ5Q5H0</accession>
<dbReference type="EMBL" id="BSDD01000002">
    <property type="protein sequence ID" value="GLH69942.1"/>
    <property type="molecule type" value="Genomic_DNA"/>
</dbReference>
<evidence type="ECO:0008006" key="3">
    <source>
        <dbReference type="Google" id="ProtNLM"/>
    </source>
</evidence>
<evidence type="ECO:0000313" key="2">
    <source>
        <dbReference type="Proteomes" id="UP001165089"/>
    </source>
</evidence>
<keyword evidence="2" id="KW-1185">Reference proteome</keyword>
<dbReference type="InterPro" id="IPR003737">
    <property type="entry name" value="GlcNAc_PI_deacetylase-related"/>
</dbReference>
<sequence>MNPHRESRPGLDGIRHVAVVVAHPDDETLWAGGLLLSHPEWSPFIVTLCRGGDPDRSARFRMALARLKAEGAMGGLDDGPDQQPLAARKVQEAILALLPQRPYDLLLTHAPKGEYTRHRRHEEVSRAVRALWRRGAIRARNLWLFAYEDGGHAYPPRPRTDADLQLPLPDALWAQKYSLITEVYGFGEATWEARAVTRQEAFSCFRGPESFPGTEEKGRILSP</sequence>
<dbReference type="SUPFAM" id="SSF102588">
    <property type="entry name" value="LmbE-like"/>
    <property type="match status" value="1"/>
</dbReference>
<dbReference type="Proteomes" id="UP001165089">
    <property type="component" value="Unassembled WGS sequence"/>
</dbReference>
<organism evidence="1 2">
    <name type="scientific">Geothrix rubra</name>
    <dbReference type="NCBI Taxonomy" id="2927977"/>
    <lineage>
        <taxon>Bacteria</taxon>
        <taxon>Pseudomonadati</taxon>
        <taxon>Acidobacteriota</taxon>
        <taxon>Holophagae</taxon>
        <taxon>Holophagales</taxon>
        <taxon>Holophagaceae</taxon>
        <taxon>Geothrix</taxon>
    </lineage>
</organism>
<dbReference type="Gene3D" id="3.40.50.10320">
    <property type="entry name" value="LmbE-like"/>
    <property type="match status" value="1"/>
</dbReference>